<dbReference type="PANTHER" id="PTHR34819">
    <property type="entry name" value="LARGE CYSTEINE-RICH PERIPLASMIC PROTEIN OMCB"/>
    <property type="match status" value="1"/>
</dbReference>
<feature type="domain" description="DUF11" evidence="1">
    <location>
        <begin position="73"/>
        <end position="182"/>
    </location>
</feature>
<evidence type="ECO:0000313" key="3">
    <source>
        <dbReference type="Proteomes" id="UP001050975"/>
    </source>
</evidence>
<accession>A0AAV3XKZ4</accession>
<sequence>MKLVKQRLGQGGLLLVALAIPWLVSGLWSSATAQTVTITNTGTANFQDAALGAVQNVQSNQTSVNAVVVAATIEVIKTADKAAAEPGDTVVYRLQVRNTGQANVRDLEVQDTLPLGLNFQAKSIQAALTDGNQSTRVELPNPDVSNRRITFRVPLNLAPRQILNIVYAVTLTPDAIRGNGRNVAEVIGTSRGRNIRSNVASHRVQIRPGIVSDCGTLIGRVFVDKNFDGEQQPGEPGVPNAVIFLDDGNRVTTDANGLFSVANVIAGNRTGTLDLSSLPGYTLAPNLYFIERNSQSRLVRLEPGGTVRMNFGVTPAFGEEQSNN</sequence>
<organism evidence="2 3">
    <name type="scientific">Microseira wollei NIES-4236</name>
    <dbReference type="NCBI Taxonomy" id="2530354"/>
    <lineage>
        <taxon>Bacteria</taxon>
        <taxon>Bacillati</taxon>
        <taxon>Cyanobacteriota</taxon>
        <taxon>Cyanophyceae</taxon>
        <taxon>Oscillatoriophycideae</taxon>
        <taxon>Aerosakkonematales</taxon>
        <taxon>Aerosakkonemataceae</taxon>
        <taxon>Microseira</taxon>
    </lineage>
</organism>
<name>A0AAV3XKZ4_9CYAN</name>
<reference evidence="2" key="1">
    <citation type="submission" date="2019-10" db="EMBL/GenBank/DDBJ databases">
        <title>Draft genome sequece of Microseira wollei NIES-4236.</title>
        <authorList>
            <person name="Yamaguchi H."/>
            <person name="Suzuki S."/>
            <person name="Kawachi M."/>
        </authorList>
    </citation>
    <scope>NUCLEOTIDE SEQUENCE</scope>
    <source>
        <strain evidence="2">NIES-4236</strain>
    </source>
</reference>
<gene>
    <name evidence="2" type="ORF">MiSe_49900</name>
</gene>
<dbReference type="InterPro" id="IPR047589">
    <property type="entry name" value="DUF11_rpt"/>
</dbReference>
<dbReference type="InterPro" id="IPR001434">
    <property type="entry name" value="OmcB-like_DUF11"/>
</dbReference>
<keyword evidence="3" id="KW-1185">Reference proteome</keyword>
<evidence type="ECO:0000259" key="1">
    <source>
        <dbReference type="Pfam" id="PF01345"/>
    </source>
</evidence>
<dbReference type="EMBL" id="BLAY01000084">
    <property type="protein sequence ID" value="GET40182.1"/>
    <property type="molecule type" value="Genomic_DNA"/>
</dbReference>
<dbReference type="SUPFAM" id="SSF117074">
    <property type="entry name" value="Hypothetical protein PA1324"/>
    <property type="match status" value="1"/>
</dbReference>
<dbReference type="AlphaFoldDB" id="A0AAV3XKZ4"/>
<dbReference type="InterPro" id="IPR013783">
    <property type="entry name" value="Ig-like_fold"/>
</dbReference>
<dbReference type="Proteomes" id="UP001050975">
    <property type="component" value="Unassembled WGS sequence"/>
</dbReference>
<dbReference type="NCBIfam" id="TIGR01451">
    <property type="entry name" value="B_ant_repeat"/>
    <property type="match status" value="1"/>
</dbReference>
<comment type="caution">
    <text evidence="2">The sequence shown here is derived from an EMBL/GenBank/DDBJ whole genome shotgun (WGS) entry which is preliminary data.</text>
</comment>
<dbReference type="Gene3D" id="2.60.40.10">
    <property type="entry name" value="Immunoglobulins"/>
    <property type="match status" value="1"/>
</dbReference>
<proteinExistence type="predicted"/>
<dbReference type="InterPro" id="IPR051172">
    <property type="entry name" value="Chlamydia_OmcB"/>
</dbReference>
<evidence type="ECO:0000313" key="2">
    <source>
        <dbReference type="EMBL" id="GET40182.1"/>
    </source>
</evidence>
<protein>
    <recommendedName>
        <fullName evidence="1">DUF11 domain-containing protein</fullName>
    </recommendedName>
</protein>
<dbReference type="Pfam" id="PF01345">
    <property type="entry name" value="DUF11"/>
    <property type="match status" value="1"/>
</dbReference>
<dbReference type="Gene3D" id="2.60.40.740">
    <property type="match status" value="1"/>
</dbReference>